<feature type="domain" description="SKICH" evidence="10">
    <location>
        <begin position="13"/>
        <end position="115"/>
    </location>
</feature>
<feature type="domain" description="Calcium binding and coiled-coil" evidence="9">
    <location>
        <begin position="259"/>
        <end position="540"/>
    </location>
</feature>
<accession>A0A974HZK5</accession>
<feature type="region of interest" description="Disordered" evidence="8">
    <location>
        <begin position="473"/>
        <end position="498"/>
    </location>
</feature>
<dbReference type="KEGG" id="xla:446793"/>
<comment type="subcellular location">
    <subcellularLocation>
        <location evidence="2">Cytoplasm</location>
    </subcellularLocation>
    <subcellularLocation>
        <location evidence="1">Nucleus</location>
    </subcellularLocation>
</comment>
<keyword evidence="4 7" id="KW-0175">Coiled coil</keyword>
<dbReference type="Pfam" id="PF07888">
    <property type="entry name" value="CALCOCO1"/>
    <property type="match status" value="2"/>
</dbReference>
<dbReference type="InterPro" id="IPR051002">
    <property type="entry name" value="UBA_autophagy_assoc_protein"/>
</dbReference>
<dbReference type="InterPro" id="IPR012852">
    <property type="entry name" value="CALCOCO1-like"/>
</dbReference>
<evidence type="ECO:0000313" key="13">
    <source>
        <dbReference type="Xenbase" id="XB-GENE-1189632"/>
    </source>
</evidence>
<evidence type="ECO:0000259" key="9">
    <source>
        <dbReference type="Pfam" id="PF07888"/>
    </source>
</evidence>
<evidence type="ECO:0008006" key="14">
    <source>
        <dbReference type="Google" id="ProtNLM"/>
    </source>
</evidence>
<dbReference type="SMR" id="A0A974HZK5"/>
<dbReference type="GO" id="GO:0003713">
    <property type="term" value="F:transcription coactivator activity"/>
    <property type="evidence" value="ECO:0007669"/>
    <property type="project" value="TreeGrafter"/>
</dbReference>
<feature type="domain" description="Calcium binding and coiled-coil" evidence="9">
    <location>
        <begin position="120"/>
        <end position="250"/>
    </location>
</feature>
<protein>
    <recommendedName>
        <fullName evidence="14">Calcium-binding and coiled-coil domain-containing protein 1</fullName>
    </recommendedName>
</protein>
<dbReference type="AGR" id="Xenbase:XB-GENE-1189632"/>
<evidence type="ECO:0000256" key="1">
    <source>
        <dbReference type="ARBA" id="ARBA00004123"/>
    </source>
</evidence>
<dbReference type="RefSeq" id="NP_001086958.1">
    <property type="nucleotide sequence ID" value="NM_001093489.1"/>
</dbReference>
<evidence type="ECO:0000256" key="2">
    <source>
        <dbReference type="ARBA" id="ARBA00004496"/>
    </source>
</evidence>
<dbReference type="GO" id="GO:0005737">
    <property type="term" value="C:cytoplasm"/>
    <property type="evidence" value="ECO:0007669"/>
    <property type="project" value="UniProtKB-SubCell"/>
</dbReference>
<evidence type="ECO:0000259" key="10">
    <source>
        <dbReference type="Pfam" id="PF17751"/>
    </source>
</evidence>
<dbReference type="EMBL" id="CM004468">
    <property type="protein sequence ID" value="OCT95885.1"/>
    <property type="molecule type" value="Genomic_DNA"/>
</dbReference>
<dbReference type="OrthoDB" id="10015001at2759"/>
<dbReference type="PANTHER" id="PTHR31915:SF5">
    <property type="entry name" value="CALCIUM-BINDING AND COILED-COIL DOMAIN-CONTAINING PROTEIN 1"/>
    <property type="match status" value="1"/>
</dbReference>
<feature type="coiled-coil region" evidence="7">
    <location>
        <begin position="358"/>
        <end position="466"/>
    </location>
</feature>
<gene>
    <name evidence="13" type="primary">calcoco1.L</name>
    <name evidence="11" type="ORF">XELAEV_18013574mg</name>
</gene>
<dbReference type="InterPro" id="IPR041611">
    <property type="entry name" value="SKICH"/>
</dbReference>
<evidence type="ECO:0000313" key="11">
    <source>
        <dbReference type="EMBL" id="OCT95885.1"/>
    </source>
</evidence>
<sequence length="547" mass="63035">MESISQLQPPMGVNFLNIAPTYIPNTKVECHYTTPFGMKRSTRDWIGIFKVDTSSIRDYETFVWAVPPESSGERSVSHCSVQFQAYYLPRPGEQQYHFRYVDQYGSVRGCSDAFVFGEPRPMEELVTLEDEDSCMDMLLVVPKATFLQNQLEMAQQERNDLMRARLALEEEVILKEKRINHLEATLETSEKSCFSLKEQCQDLVMREQLAIEEQSLLSCQEAELRERILQLQGEIKIMNKKMQEKDRELEGTVAIKLSLENKKVVLKQHLAETTVEIKRYQLQVDSLREKLRSTQDMLSASQQKALLMGEELAAISSIRDRTISDLHKSRLETADLAIKVSDLSVKYKEGMGQWWQEKTALNHSMEAKRDQIVNLKAEKLSLENSLQAERSQRQALQCKLNQETDARQVQLSENRRQLSELKSALKVAQMEKQQLREERQGILQYARSLEERLDKLADELWKEDKMLMEEITDLNPPTLPVDHSDSDDESPGDERVSQQLEACSLDEQDLTINLPGFPCELYKVVINQPAPIACQLQPLPEDNSDSW</sequence>
<dbReference type="Pfam" id="PF17751">
    <property type="entry name" value="SKICH"/>
    <property type="match status" value="1"/>
</dbReference>
<dbReference type="CTD" id="446793"/>
<organism evidence="11 12">
    <name type="scientific">Xenopus laevis</name>
    <name type="common">African clawed frog</name>
    <dbReference type="NCBI Taxonomy" id="8355"/>
    <lineage>
        <taxon>Eukaryota</taxon>
        <taxon>Metazoa</taxon>
        <taxon>Chordata</taxon>
        <taxon>Craniata</taxon>
        <taxon>Vertebrata</taxon>
        <taxon>Euteleostomi</taxon>
        <taxon>Amphibia</taxon>
        <taxon>Batrachia</taxon>
        <taxon>Anura</taxon>
        <taxon>Pipoidea</taxon>
        <taxon>Pipidae</taxon>
        <taxon>Xenopodinae</taxon>
        <taxon>Xenopus</taxon>
        <taxon>Xenopus</taxon>
    </lineage>
</organism>
<dbReference type="Gene3D" id="2.60.40.2840">
    <property type="match status" value="1"/>
</dbReference>
<dbReference type="Proteomes" id="UP000694892">
    <property type="component" value="Chromosome 2L"/>
</dbReference>
<keyword evidence="3" id="KW-0963">Cytoplasm</keyword>
<dbReference type="Xenbase" id="XB-GENE-1189632">
    <property type="gene designation" value="calcoco1.L"/>
</dbReference>
<keyword evidence="5" id="KW-0539">Nucleus</keyword>
<evidence type="ECO:0000256" key="4">
    <source>
        <dbReference type="ARBA" id="ARBA00023054"/>
    </source>
</evidence>
<dbReference type="GO" id="GO:0005634">
    <property type="term" value="C:nucleus"/>
    <property type="evidence" value="ECO:0007669"/>
    <property type="project" value="UniProtKB-SubCell"/>
</dbReference>
<dbReference type="PANTHER" id="PTHR31915">
    <property type="entry name" value="SKICH DOMAIN-CONTAINING PROTEIN"/>
    <property type="match status" value="1"/>
</dbReference>
<evidence type="ECO:0000256" key="5">
    <source>
        <dbReference type="ARBA" id="ARBA00023242"/>
    </source>
</evidence>
<evidence type="ECO:0000256" key="7">
    <source>
        <dbReference type="SAM" id="Coils"/>
    </source>
</evidence>
<dbReference type="OMA" id="HNWASND"/>
<dbReference type="GeneID" id="446793"/>
<feature type="coiled-coil region" evidence="7">
    <location>
        <begin position="144"/>
        <end position="185"/>
    </location>
</feature>
<dbReference type="AlphaFoldDB" id="A0A974HZK5"/>
<evidence type="ECO:0000256" key="3">
    <source>
        <dbReference type="ARBA" id="ARBA00022490"/>
    </source>
</evidence>
<evidence type="ECO:0000313" key="12">
    <source>
        <dbReference type="Proteomes" id="UP000694892"/>
    </source>
</evidence>
<feature type="coiled-coil region" evidence="7">
    <location>
        <begin position="221"/>
        <end position="304"/>
    </location>
</feature>
<evidence type="ECO:0000256" key="8">
    <source>
        <dbReference type="SAM" id="MobiDB-lite"/>
    </source>
</evidence>
<proteinExistence type="inferred from homology"/>
<name>A0A974HZK5_XENLA</name>
<evidence type="ECO:0000256" key="6">
    <source>
        <dbReference type="ARBA" id="ARBA00037963"/>
    </source>
</evidence>
<comment type="similarity">
    <text evidence="6">Belongs to the CALCOCO family.</text>
</comment>
<reference evidence="12" key="1">
    <citation type="journal article" date="2016" name="Nature">
        <title>Genome evolution in the allotetraploid frog Xenopus laevis.</title>
        <authorList>
            <person name="Session A.M."/>
            <person name="Uno Y."/>
            <person name="Kwon T."/>
            <person name="Chapman J.A."/>
            <person name="Toyoda A."/>
            <person name="Takahashi S."/>
            <person name="Fukui A."/>
            <person name="Hikosaka A."/>
            <person name="Suzuki A."/>
            <person name="Kondo M."/>
            <person name="van Heeringen S.J."/>
            <person name="Quigley I."/>
            <person name="Heinz S."/>
            <person name="Ogino H."/>
            <person name="Ochi H."/>
            <person name="Hellsten U."/>
            <person name="Lyons J.B."/>
            <person name="Simakov O."/>
            <person name="Putnam N."/>
            <person name="Stites J."/>
            <person name="Kuroki Y."/>
            <person name="Tanaka T."/>
            <person name="Michiue T."/>
            <person name="Watanabe M."/>
            <person name="Bogdanovic O."/>
            <person name="Lister R."/>
            <person name="Georgiou G."/>
            <person name="Paranjpe S.S."/>
            <person name="van Kruijsbergen I."/>
            <person name="Shu S."/>
            <person name="Carlson J."/>
            <person name="Kinoshita T."/>
            <person name="Ohta Y."/>
            <person name="Mawaribuchi S."/>
            <person name="Jenkins J."/>
            <person name="Grimwood J."/>
            <person name="Schmutz J."/>
            <person name="Mitros T."/>
            <person name="Mozaffari S.V."/>
            <person name="Suzuki Y."/>
            <person name="Haramoto Y."/>
            <person name="Yamamoto T.S."/>
            <person name="Takagi C."/>
            <person name="Heald R."/>
            <person name="Miller K."/>
            <person name="Haudenschild C."/>
            <person name="Kitzman J."/>
            <person name="Nakayama T."/>
            <person name="Izutsu Y."/>
            <person name="Robert J."/>
            <person name="Fortriede J."/>
            <person name="Burns K."/>
            <person name="Lotay V."/>
            <person name="Karimi K."/>
            <person name="Yasuoka Y."/>
            <person name="Dichmann D.S."/>
            <person name="Flajnik M.F."/>
            <person name="Houston D.W."/>
            <person name="Shendure J."/>
            <person name="DuPasquier L."/>
            <person name="Vize P.D."/>
            <person name="Zorn A.M."/>
            <person name="Ito M."/>
            <person name="Marcotte E.M."/>
            <person name="Wallingford J.B."/>
            <person name="Ito Y."/>
            <person name="Asashima M."/>
            <person name="Ueno N."/>
            <person name="Matsuda Y."/>
            <person name="Veenstra G.J."/>
            <person name="Fujiyama A."/>
            <person name="Harland R.M."/>
            <person name="Taira M."/>
            <person name="Rokhsar D.S."/>
        </authorList>
    </citation>
    <scope>NUCLEOTIDE SEQUENCE [LARGE SCALE GENOMIC DNA]</scope>
    <source>
        <strain evidence="12">J</strain>
    </source>
</reference>
<dbReference type="GO" id="GO:0045944">
    <property type="term" value="P:positive regulation of transcription by RNA polymerase II"/>
    <property type="evidence" value="ECO:0007669"/>
    <property type="project" value="TreeGrafter"/>
</dbReference>